<dbReference type="GO" id="GO:0038061">
    <property type="term" value="P:non-canonical NF-kappaB signal transduction"/>
    <property type="evidence" value="ECO:0007669"/>
    <property type="project" value="TreeGrafter"/>
</dbReference>
<gene>
    <name evidence="3" type="ORF">WA026_002029</name>
</gene>
<dbReference type="SUPFAM" id="SSF81296">
    <property type="entry name" value="E set domains"/>
    <property type="match status" value="1"/>
</dbReference>
<evidence type="ECO:0000256" key="1">
    <source>
        <dbReference type="SAM" id="MobiDB-lite"/>
    </source>
</evidence>
<evidence type="ECO:0000313" key="3">
    <source>
        <dbReference type="EMBL" id="KAK9883832.1"/>
    </source>
</evidence>
<dbReference type="InterPro" id="IPR013783">
    <property type="entry name" value="Ig-like_fold"/>
</dbReference>
<dbReference type="InterPro" id="IPR011539">
    <property type="entry name" value="RHD_DNA_bind_dom"/>
</dbReference>
<accession>A0AAW1UV17</accession>
<dbReference type="GO" id="GO:0034097">
    <property type="term" value="P:response to cytokine"/>
    <property type="evidence" value="ECO:0007669"/>
    <property type="project" value="TreeGrafter"/>
</dbReference>
<feature type="compositionally biased region" description="Polar residues" evidence="1">
    <location>
        <begin position="421"/>
        <end position="432"/>
    </location>
</feature>
<dbReference type="EMBL" id="JARQZJ010000091">
    <property type="protein sequence ID" value="KAK9883832.1"/>
    <property type="molecule type" value="Genomic_DNA"/>
</dbReference>
<feature type="domain" description="RHD" evidence="2">
    <location>
        <begin position="11"/>
        <end position="186"/>
    </location>
</feature>
<dbReference type="PROSITE" id="PS50254">
    <property type="entry name" value="REL_2"/>
    <property type="match status" value="1"/>
</dbReference>
<dbReference type="GO" id="GO:0000978">
    <property type="term" value="F:RNA polymerase II cis-regulatory region sequence-specific DNA binding"/>
    <property type="evidence" value="ECO:0007669"/>
    <property type="project" value="TreeGrafter"/>
</dbReference>
<dbReference type="GO" id="GO:0048468">
    <property type="term" value="P:cell development"/>
    <property type="evidence" value="ECO:0007669"/>
    <property type="project" value="UniProtKB-ARBA"/>
</dbReference>
<dbReference type="Proteomes" id="UP001431783">
    <property type="component" value="Unassembled WGS sequence"/>
</dbReference>
<feature type="compositionally biased region" description="Polar residues" evidence="1">
    <location>
        <begin position="392"/>
        <end position="412"/>
    </location>
</feature>
<dbReference type="Pfam" id="PF00554">
    <property type="entry name" value="RHD_DNA_bind"/>
    <property type="match status" value="1"/>
</dbReference>
<dbReference type="InterPro" id="IPR032397">
    <property type="entry name" value="RHD_dimer"/>
</dbReference>
<dbReference type="GO" id="GO:0048731">
    <property type="term" value="P:system development"/>
    <property type="evidence" value="ECO:0007669"/>
    <property type="project" value="UniProtKB-ARBA"/>
</dbReference>
<dbReference type="SMART" id="SM00429">
    <property type="entry name" value="IPT"/>
    <property type="match status" value="1"/>
</dbReference>
<dbReference type="GO" id="GO:0045087">
    <property type="term" value="P:innate immune response"/>
    <property type="evidence" value="ECO:0007669"/>
    <property type="project" value="TreeGrafter"/>
</dbReference>
<evidence type="ECO:0000259" key="2">
    <source>
        <dbReference type="PROSITE" id="PS50254"/>
    </source>
</evidence>
<organism evidence="3 4">
    <name type="scientific">Henosepilachna vigintioctopunctata</name>
    <dbReference type="NCBI Taxonomy" id="420089"/>
    <lineage>
        <taxon>Eukaryota</taxon>
        <taxon>Metazoa</taxon>
        <taxon>Ecdysozoa</taxon>
        <taxon>Arthropoda</taxon>
        <taxon>Hexapoda</taxon>
        <taxon>Insecta</taxon>
        <taxon>Pterygota</taxon>
        <taxon>Neoptera</taxon>
        <taxon>Endopterygota</taxon>
        <taxon>Coleoptera</taxon>
        <taxon>Polyphaga</taxon>
        <taxon>Cucujiformia</taxon>
        <taxon>Coccinelloidea</taxon>
        <taxon>Coccinellidae</taxon>
        <taxon>Epilachninae</taxon>
        <taxon>Epilachnini</taxon>
        <taxon>Henosepilachna</taxon>
    </lineage>
</organism>
<dbReference type="GO" id="GO:0005737">
    <property type="term" value="C:cytoplasm"/>
    <property type="evidence" value="ECO:0007669"/>
    <property type="project" value="InterPro"/>
</dbReference>
<dbReference type="InterPro" id="IPR000451">
    <property type="entry name" value="NFkB/Dor"/>
</dbReference>
<dbReference type="GO" id="GO:0000981">
    <property type="term" value="F:DNA-binding transcription factor activity, RNA polymerase II-specific"/>
    <property type="evidence" value="ECO:0007669"/>
    <property type="project" value="TreeGrafter"/>
</dbReference>
<dbReference type="InterPro" id="IPR014756">
    <property type="entry name" value="Ig_E-set"/>
</dbReference>
<protein>
    <recommendedName>
        <fullName evidence="2">RHD domain-containing protein</fullName>
    </recommendedName>
</protein>
<dbReference type="InterPro" id="IPR037059">
    <property type="entry name" value="RHD_DNA_bind_dom_sf"/>
</dbReference>
<dbReference type="PRINTS" id="PR00057">
    <property type="entry name" value="NFKBTNSCPFCT"/>
</dbReference>
<comment type="caution">
    <text evidence="3">The sequence shown here is derived from an EMBL/GenBank/DDBJ whole genome shotgun (WGS) entry which is preliminary data.</text>
</comment>
<dbReference type="GO" id="GO:0007249">
    <property type="term" value="P:canonical NF-kappaB signal transduction"/>
    <property type="evidence" value="ECO:0007669"/>
    <property type="project" value="TreeGrafter"/>
</dbReference>
<dbReference type="PANTHER" id="PTHR24169">
    <property type="entry name" value="NUCLEAR FACTOR NF-KAPPA-B PROTEIN"/>
    <property type="match status" value="1"/>
</dbReference>
<dbReference type="Gene3D" id="2.60.40.10">
    <property type="entry name" value="Immunoglobulins"/>
    <property type="match status" value="1"/>
</dbReference>
<sequence>MATSSYENHQSTSVYVKIIEQPAPVYIFRYESEEKNSGLLQGASSTSDTKTFPSIQVVGYKGKAAVWVSLVTAEEPYRPHPHSLVGQGCCDAGVAFLPISTETMKIEFRNFKIRCVKKNGITEVLKRRKAKNIDPFKTGFSYPNTIDTTKVRLCFQVLLEGSENGKYNVPLQPVVSEIIVNKRNKPDLAIVELSDCVSYADGENKKIILLCEKIVKDDDIEVRFYEERNGKVVWEGFGNFQPNNVHKHVAISFYPPRYWDQDISEPVNVQVQMRRPSDGATSDSLRFQFIPLLGNSRKRQKMSSFVNSKAAWCCTEYTKYKKRLQSHSSMDVEEDVKGVLALSRTPEAHISSDTTFMSVKPETLYNVAQEERMKKQKNFADNSPPKSRVPKISTSYQENTKQTISQNVQWSPLPTRKDLFPSNSVNPDSTQDTASANITLSIPPISVNPNDLQISHIDRNIMNITPEVNQGNGSQIENSPSNFNHLIQPSLVNFPNYSSAINQIAQVIIQSIPPYISQMTQASLQNEPLSNNMENKTHSELLQRDGDTISTDILCPIIASTINLQDLADLRNSPSNLNSSMNSVFFNTPSAENVGAVSSTRNPSKQVATSNGYSQQAIESQSWNIPLNSMKKICEQPVAKPVQNELRAIIENINQNSELETIELHSGELGTYEESSELNNLSEVLSINLSFTDQR</sequence>
<dbReference type="InterPro" id="IPR008967">
    <property type="entry name" value="p53-like_TF_DNA-bd_sf"/>
</dbReference>
<dbReference type="Gene3D" id="2.60.40.340">
    <property type="entry name" value="Rel homology domain (RHD), DNA-binding domain"/>
    <property type="match status" value="1"/>
</dbReference>
<dbReference type="InterPro" id="IPR002909">
    <property type="entry name" value="IPT_dom"/>
</dbReference>
<reference evidence="3 4" key="1">
    <citation type="submission" date="2023-03" db="EMBL/GenBank/DDBJ databases">
        <title>Genome insight into feeding habits of ladybird beetles.</title>
        <authorList>
            <person name="Li H.-S."/>
            <person name="Huang Y.-H."/>
            <person name="Pang H."/>
        </authorList>
    </citation>
    <scope>NUCLEOTIDE SEQUENCE [LARGE SCALE GENOMIC DNA]</scope>
    <source>
        <strain evidence="3">SYSU_2023b</strain>
        <tissue evidence="3">Whole body</tissue>
    </source>
</reference>
<dbReference type="GO" id="GO:0005634">
    <property type="term" value="C:nucleus"/>
    <property type="evidence" value="ECO:0007669"/>
    <property type="project" value="TreeGrafter"/>
</dbReference>
<proteinExistence type="predicted"/>
<dbReference type="SUPFAM" id="SSF49417">
    <property type="entry name" value="p53-like transcription factors"/>
    <property type="match status" value="1"/>
</dbReference>
<dbReference type="PANTHER" id="PTHR24169:SF25">
    <property type="entry name" value="DORSAL-RELATED IMMUNITY FACTOR DIF-RELATED"/>
    <property type="match status" value="1"/>
</dbReference>
<evidence type="ECO:0000313" key="4">
    <source>
        <dbReference type="Proteomes" id="UP001431783"/>
    </source>
</evidence>
<dbReference type="AlphaFoldDB" id="A0AAW1UV17"/>
<dbReference type="GO" id="GO:0033554">
    <property type="term" value="P:cellular response to stress"/>
    <property type="evidence" value="ECO:0007669"/>
    <property type="project" value="TreeGrafter"/>
</dbReference>
<dbReference type="GO" id="GO:0045944">
    <property type="term" value="P:positive regulation of transcription by RNA polymerase II"/>
    <property type="evidence" value="ECO:0007669"/>
    <property type="project" value="TreeGrafter"/>
</dbReference>
<name>A0AAW1UV17_9CUCU</name>
<keyword evidence="4" id="KW-1185">Reference proteome</keyword>
<dbReference type="Pfam" id="PF16179">
    <property type="entry name" value="RHD_dimer"/>
    <property type="match status" value="1"/>
</dbReference>
<feature type="region of interest" description="Disordered" evidence="1">
    <location>
        <begin position="376"/>
        <end position="432"/>
    </location>
</feature>